<dbReference type="HOGENOM" id="CLU_2585769_0_0_3"/>
<organism evidence="1 2">
    <name type="scientific">Allocoleopsis franciscana PCC 7113</name>
    <dbReference type="NCBI Taxonomy" id="1173027"/>
    <lineage>
        <taxon>Bacteria</taxon>
        <taxon>Bacillati</taxon>
        <taxon>Cyanobacteriota</taxon>
        <taxon>Cyanophyceae</taxon>
        <taxon>Coleofasciculales</taxon>
        <taxon>Coleofasciculaceae</taxon>
        <taxon>Allocoleopsis</taxon>
        <taxon>Allocoleopsis franciscana</taxon>
    </lineage>
</organism>
<accession>K9WIS0</accession>
<gene>
    <name evidence="1" type="ORF">Mic7113_3996</name>
</gene>
<dbReference type="AlphaFoldDB" id="K9WIS0"/>
<evidence type="ECO:0000313" key="2">
    <source>
        <dbReference type="Proteomes" id="UP000010471"/>
    </source>
</evidence>
<proteinExistence type="predicted"/>
<sequence length="80" mass="9111">MNTTILLVEDNPDDQFLIQRALNKRLLNKVNLVAAWSKPVEKTANYNSSSLNKIDLSYPPSSSVGEGTDWRLDYDKLTQR</sequence>
<dbReference type="KEGG" id="mic:Mic7113_3996"/>
<dbReference type="EMBL" id="CP003630">
    <property type="protein sequence ID" value="AFZ19701.1"/>
    <property type="molecule type" value="Genomic_DNA"/>
</dbReference>
<dbReference type="Proteomes" id="UP000010471">
    <property type="component" value="Chromosome"/>
</dbReference>
<evidence type="ECO:0000313" key="1">
    <source>
        <dbReference type="EMBL" id="AFZ19701.1"/>
    </source>
</evidence>
<keyword evidence="2" id="KW-1185">Reference proteome</keyword>
<protein>
    <submittedName>
        <fullName evidence="1">Uncharacterized protein</fullName>
    </submittedName>
</protein>
<reference evidence="1 2" key="1">
    <citation type="submission" date="2012-06" db="EMBL/GenBank/DDBJ databases">
        <title>Finished chromosome of genome of Microcoleus sp. PCC 7113.</title>
        <authorList>
            <consortium name="US DOE Joint Genome Institute"/>
            <person name="Gugger M."/>
            <person name="Coursin T."/>
            <person name="Rippka R."/>
            <person name="Tandeau De Marsac N."/>
            <person name="Huntemann M."/>
            <person name="Wei C.-L."/>
            <person name="Han J."/>
            <person name="Detter J.C."/>
            <person name="Han C."/>
            <person name="Tapia R."/>
            <person name="Chen A."/>
            <person name="Kyrpides N."/>
            <person name="Mavromatis K."/>
            <person name="Markowitz V."/>
            <person name="Szeto E."/>
            <person name="Ivanova N."/>
            <person name="Pagani I."/>
            <person name="Pati A."/>
            <person name="Goodwin L."/>
            <person name="Nordberg H.P."/>
            <person name="Cantor M.N."/>
            <person name="Hua S.X."/>
            <person name="Woyke T."/>
            <person name="Kerfeld C.A."/>
        </authorList>
    </citation>
    <scope>NUCLEOTIDE SEQUENCE [LARGE SCALE GENOMIC DNA]</scope>
    <source>
        <strain evidence="1 2">PCC 7113</strain>
    </source>
</reference>
<name>K9WIS0_9CYAN</name>
<dbReference type="RefSeq" id="WP_015183837.1">
    <property type="nucleotide sequence ID" value="NC_019738.1"/>
</dbReference>